<feature type="domain" description="DUF1989" evidence="1">
    <location>
        <begin position="4"/>
        <end position="168"/>
    </location>
</feature>
<sequence length="197" mass="21043">MPVIVPAREGRAVQVRAGQRVRVTDLEGGQVGDVFAFAAQDVNEHLSASHTRAATSRLFPAHGERFVTDRRRPILTLVGDTSPGRHDMLIAACDPERYRALGVAGFHASCADNLARSLAGLGLAVAVTPQPVNVFMRIPVADDGRLSWLTAISRPGDAITFEAAMDCVFVVSACPQELVGINGHEPTPLAIDLLRSE</sequence>
<dbReference type="EMBL" id="BAABDQ010000052">
    <property type="protein sequence ID" value="GAA3615359.1"/>
    <property type="molecule type" value="Genomic_DNA"/>
</dbReference>
<comment type="caution">
    <text evidence="2">The sequence shown here is derived from an EMBL/GenBank/DDBJ whole genome shotgun (WGS) entry which is preliminary data.</text>
</comment>
<dbReference type="Proteomes" id="UP001500630">
    <property type="component" value="Unassembled WGS sequence"/>
</dbReference>
<dbReference type="PANTHER" id="PTHR31527">
    <property type="entry name" value="RE64534P"/>
    <property type="match status" value="1"/>
</dbReference>
<evidence type="ECO:0000259" key="1">
    <source>
        <dbReference type="Pfam" id="PF09347"/>
    </source>
</evidence>
<dbReference type="RefSeq" id="WP_345577029.1">
    <property type="nucleotide sequence ID" value="NZ_BAABDQ010000052.1"/>
</dbReference>
<dbReference type="Pfam" id="PF09347">
    <property type="entry name" value="DUF1989"/>
    <property type="match status" value="1"/>
</dbReference>
<organism evidence="2 3">
    <name type="scientific">Nonomuraea rosea</name>
    <dbReference type="NCBI Taxonomy" id="638574"/>
    <lineage>
        <taxon>Bacteria</taxon>
        <taxon>Bacillati</taxon>
        <taxon>Actinomycetota</taxon>
        <taxon>Actinomycetes</taxon>
        <taxon>Streptosporangiales</taxon>
        <taxon>Streptosporangiaceae</taxon>
        <taxon>Nonomuraea</taxon>
    </lineage>
</organism>
<gene>
    <name evidence="2" type="ORF">GCM10022419_120860</name>
</gene>
<evidence type="ECO:0000313" key="2">
    <source>
        <dbReference type="EMBL" id="GAA3615359.1"/>
    </source>
</evidence>
<keyword evidence="3" id="KW-1185">Reference proteome</keyword>
<evidence type="ECO:0000313" key="3">
    <source>
        <dbReference type="Proteomes" id="UP001500630"/>
    </source>
</evidence>
<accession>A0ABP6ZNM3</accession>
<name>A0ABP6ZNM3_9ACTN</name>
<protein>
    <submittedName>
        <fullName evidence="2">Urea carboxylase-associated family protein</fullName>
    </submittedName>
</protein>
<proteinExistence type="predicted"/>
<dbReference type="InterPro" id="IPR018959">
    <property type="entry name" value="DUF1989"/>
</dbReference>
<dbReference type="PANTHER" id="PTHR31527:SF0">
    <property type="entry name" value="RE64534P"/>
    <property type="match status" value="1"/>
</dbReference>
<reference evidence="3" key="1">
    <citation type="journal article" date="2019" name="Int. J. Syst. Evol. Microbiol.">
        <title>The Global Catalogue of Microorganisms (GCM) 10K type strain sequencing project: providing services to taxonomists for standard genome sequencing and annotation.</title>
        <authorList>
            <consortium name="The Broad Institute Genomics Platform"/>
            <consortium name="The Broad Institute Genome Sequencing Center for Infectious Disease"/>
            <person name="Wu L."/>
            <person name="Ma J."/>
        </authorList>
    </citation>
    <scope>NUCLEOTIDE SEQUENCE [LARGE SCALE GENOMIC DNA]</scope>
    <source>
        <strain evidence="3">JCM 17326</strain>
    </source>
</reference>